<evidence type="ECO:0000313" key="1">
    <source>
        <dbReference type="EMBL" id="KAH8018081.1"/>
    </source>
</evidence>
<evidence type="ECO:0000313" key="2">
    <source>
        <dbReference type="Proteomes" id="UP000827872"/>
    </source>
</evidence>
<proteinExistence type="predicted"/>
<dbReference type="Proteomes" id="UP000827872">
    <property type="component" value="Linkage Group LG01"/>
</dbReference>
<dbReference type="EMBL" id="CM037614">
    <property type="protein sequence ID" value="KAH8018081.1"/>
    <property type="molecule type" value="Genomic_DNA"/>
</dbReference>
<sequence length="140" mass="14171">MARAAVTHIGGAARGVGRRPGVARTRLARQHTAGAGASSRRSLFAQLAFCAKRRKQLRAQGAAGAARLQQVTPSSAPGASQLLLLLLLGPGSPLLVLGSSLPRSLRSSLSPLLPALPFPGPVLAQQPGVAQGQSGVGISF</sequence>
<reference evidence="1" key="1">
    <citation type="submission" date="2021-08" db="EMBL/GenBank/DDBJ databases">
        <title>The first chromosome-level gecko genome reveals the dynamic sex chromosomes of Neotropical dwarf geckos (Sphaerodactylidae: Sphaerodactylus).</title>
        <authorList>
            <person name="Pinto B.J."/>
            <person name="Keating S.E."/>
            <person name="Gamble T."/>
        </authorList>
    </citation>
    <scope>NUCLEOTIDE SEQUENCE</scope>
    <source>
        <strain evidence="1">TG3544</strain>
    </source>
</reference>
<keyword evidence="2" id="KW-1185">Reference proteome</keyword>
<organism evidence="1 2">
    <name type="scientific">Sphaerodactylus townsendi</name>
    <dbReference type="NCBI Taxonomy" id="933632"/>
    <lineage>
        <taxon>Eukaryota</taxon>
        <taxon>Metazoa</taxon>
        <taxon>Chordata</taxon>
        <taxon>Craniata</taxon>
        <taxon>Vertebrata</taxon>
        <taxon>Euteleostomi</taxon>
        <taxon>Lepidosauria</taxon>
        <taxon>Squamata</taxon>
        <taxon>Bifurcata</taxon>
        <taxon>Gekkota</taxon>
        <taxon>Sphaerodactylidae</taxon>
        <taxon>Sphaerodactylus</taxon>
    </lineage>
</organism>
<protein>
    <submittedName>
        <fullName evidence="1">Uncharacterized protein</fullName>
    </submittedName>
</protein>
<accession>A0ACB8GFP1</accession>
<gene>
    <name evidence="1" type="ORF">K3G42_033655</name>
</gene>
<name>A0ACB8GFP1_9SAUR</name>
<comment type="caution">
    <text evidence="1">The sequence shown here is derived from an EMBL/GenBank/DDBJ whole genome shotgun (WGS) entry which is preliminary data.</text>
</comment>